<dbReference type="EMBL" id="JACOOS010000005">
    <property type="protein sequence ID" value="MBC5677189.1"/>
    <property type="molecule type" value="Genomic_DNA"/>
</dbReference>
<proteinExistence type="predicted"/>
<evidence type="ECO:0000313" key="1">
    <source>
        <dbReference type="EMBL" id="MBC5677189.1"/>
    </source>
</evidence>
<organism evidence="1 2">
    <name type="scientific">Anaerostipes hominis</name>
    <name type="common">ex Liu et al. 2021</name>
    <dbReference type="NCBI Taxonomy" id="2763018"/>
    <lineage>
        <taxon>Bacteria</taxon>
        <taxon>Bacillati</taxon>
        <taxon>Bacillota</taxon>
        <taxon>Clostridia</taxon>
        <taxon>Lachnospirales</taxon>
        <taxon>Lachnospiraceae</taxon>
        <taxon>Anaerostipes</taxon>
    </lineage>
</organism>
<keyword evidence="2" id="KW-1185">Reference proteome</keyword>
<reference evidence="1 2" key="1">
    <citation type="submission" date="2020-08" db="EMBL/GenBank/DDBJ databases">
        <title>Genome public.</title>
        <authorList>
            <person name="Liu C."/>
            <person name="Sun Q."/>
        </authorList>
    </citation>
    <scope>NUCLEOTIDE SEQUENCE [LARGE SCALE GENOMIC DNA]</scope>
    <source>
        <strain evidence="1 2">NSJ-7</strain>
    </source>
</reference>
<comment type="caution">
    <text evidence="1">The sequence shown here is derived from an EMBL/GenBank/DDBJ whole genome shotgun (WGS) entry which is preliminary data.</text>
</comment>
<sequence>MKKFILALFFGGILAFFLIYADGYVPKSSFQKSNDRMTDLRRQIEFQSERK</sequence>
<accession>A0ABR7FPP0</accession>
<protein>
    <submittedName>
        <fullName evidence="1">Uncharacterized protein</fullName>
    </submittedName>
</protein>
<evidence type="ECO:0000313" key="2">
    <source>
        <dbReference type="Proteomes" id="UP000635828"/>
    </source>
</evidence>
<dbReference type="RefSeq" id="WP_155854012.1">
    <property type="nucleotide sequence ID" value="NZ_JACOOS010000005.1"/>
</dbReference>
<name>A0ABR7FPP0_9FIRM</name>
<gene>
    <name evidence="1" type="ORF">H8S22_06085</name>
</gene>
<dbReference type="Proteomes" id="UP000635828">
    <property type="component" value="Unassembled WGS sequence"/>
</dbReference>